<sequence length="1699" mass="189327">MTELYIFSQDDQLLTVITESTGLVSAPFREELNTVSDTPFSFTVEADTEQSQHVKEENQVVFRDKDGDLRLYVIKELDDSDGADGPETTAICEPAFMELKEHIVEDRRFTDKEAQVALDAALEGTRWTGEVEVSLGIYSTNFYYITSVDAIWNILETWGGDFKDVVEFVEDSNQIKRRVIKLQQRRGVDRGQRFEIDHNITEIQRTVLSYPITAMYGRGASLETEGGGYTRYIDFADVEWKKANGDPVDKPKGQKWVGDPEALQEYGRVHEGKLLHREGIFSNQDYETAEELLQATWQALQEAKAPEVNYSLSVELLERMAEYEHEHAELGDTSRAIDRNFSRPIEIQARIIAMEYDLTDIEGTATVEMGQFLSVDSDNRLERVIDTINNNRGKWEYVTDKNYPDIVPAVPVNVEASGLFKSILIQWDYTGSVYIKHYEIYGSQVQGFVPQPQHLLYRGNISSFTHAVETDQKWYYRVRAVNHHATASEYSEEVFASTVRVLSDDILFGEDIAAQLRELSLTSQLLADGSINFEQISEAAREQIKQESTTYTDEQITTARNALIQDIADKADLEFVNGKFKFSDEKLQELDGEIVELTNKTITYDQDFVDVKQSVDEVTGTIDTTIRQVEGIDNTVKDHQLKIEQNAKGIESKVSTDTYNQDSDAINRRFESVNSEFSQQAGLIQQRVTEKTYNEGIKTLQTNIDGIQVGGTNLIPGTSSEWESATIGQYNRTASQRYHYSELGLTPGDTITFGVELQDLSGRKRLRARIDFYYNSTGEDGKTIHYGEPIIAKGSKGRTFASAVVDDTKPYIVLFFNNADASTVPEVTDLKYKELMLEKSNKPSAWQPAPEDYLRRFIKNESDIKQYADLISQKVSETVYKTDHDKVVQQLADHTSLIEQTAKKIESKVESSTFNNLQQTVSNQASTIEQQAKLISQKVDSITYNGLKDTVEKHTSLIEQQANQILHRVTTEKLTEEIEKVKVKQYATSGTGSDNYGKWTKIFSIKATARYQFTSLDFSFIAGSDGGSKTRFGRGFARLKQQSAMGEPPIPQLEIRESTGIGAGDFVYVITQNTTSLTEMIVYMRITNSHERYFITPLSSAGNNQPTFYENQGFVKPVPGDYVYAIKNLVAGDTEKVNGVDAGQVTQRLSTAESEIKQQADNIELRVRKDGIVSAINLSSEGVRIDGRLHHITGTTLIDNSVIKSAHIADAAIGNAAIANGVITRAKIGTAAIGTAQLDNVAVTNAKIANLAVDDAKIANISVDKLKAGIINANLVKVQGGSGNEYARIDGAFLSSRGKYTRTWFGENENLDSEITIGGGMVRVTKVNDPRGRRNLYFTNNGISTTAVGADGDEGTGSGVIEFFSHYWDDDRRGLMLYSNLGSIGMRTDSRSIYLDANQDVFIKASIGRVVLQPRDRNRAGNNHFVFNVKDNGSTSDTDGVLQYGSPLTNYASGFRFSKSSLDPTVWVTNGNGDYSSGHLRARSIYATDAIYGDIVGNVKTNTTNLYLMADTEIRFTSKAGYNNGNVSWRKGVMQDLSSNTVASLTIDPLYLGANSEIRATSRGFAASGPIYRDIWAGGFINKSTLDSKQNIEDLENIGLTTVKGLNVVKYNTYSDIERGIYFDKRVGFIAELSPDISNYNAQGIDVYRLSAYNTKAIQELSGLAEQMESNIESIYDILQANIKEIEELKAEVQTLKSA</sequence>
<accession>A0A285NZU7</accession>
<organism evidence="2 3">
    <name type="scientific">Terribacillus aidingensis</name>
    <dbReference type="NCBI Taxonomy" id="586416"/>
    <lineage>
        <taxon>Bacteria</taxon>
        <taxon>Bacillati</taxon>
        <taxon>Bacillota</taxon>
        <taxon>Bacilli</taxon>
        <taxon>Bacillales</taxon>
        <taxon>Bacillaceae</taxon>
        <taxon>Terribacillus</taxon>
    </lineage>
</organism>
<dbReference type="Pfam" id="PF06605">
    <property type="entry name" value="Prophage_tail"/>
    <property type="match status" value="1"/>
</dbReference>
<evidence type="ECO:0000313" key="3">
    <source>
        <dbReference type="Proteomes" id="UP000219356"/>
    </source>
</evidence>
<dbReference type="InterPro" id="IPR013783">
    <property type="entry name" value="Ig-like_fold"/>
</dbReference>
<dbReference type="InterPro" id="IPR036116">
    <property type="entry name" value="FN3_sf"/>
</dbReference>
<gene>
    <name evidence="2" type="ORF">SAMN05421503_2469</name>
</gene>
<dbReference type="EMBL" id="OBEK01000003">
    <property type="protein sequence ID" value="SNZ14547.1"/>
    <property type="molecule type" value="Genomic_DNA"/>
</dbReference>
<protein>
    <recommendedName>
        <fullName evidence="1">Peptidase S74 domain-containing protein</fullName>
    </recommendedName>
</protein>
<evidence type="ECO:0000313" key="2">
    <source>
        <dbReference type="EMBL" id="SNZ14547.1"/>
    </source>
</evidence>
<dbReference type="RefSeq" id="WP_097042540.1">
    <property type="nucleotide sequence ID" value="NZ_OBEK01000003.1"/>
</dbReference>
<keyword evidence="3" id="KW-1185">Reference proteome</keyword>
<feature type="domain" description="Peptidase S74" evidence="1">
    <location>
        <begin position="1584"/>
        <end position="1699"/>
    </location>
</feature>
<reference evidence="3" key="1">
    <citation type="submission" date="2017-09" db="EMBL/GenBank/DDBJ databases">
        <authorList>
            <person name="Varghese N."/>
            <person name="Submissions S."/>
        </authorList>
    </citation>
    <scope>NUCLEOTIDE SEQUENCE [LARGE SCALE GENOMIC DNA]</scope>
    <source>
        <strain evidence="3">CGMCC 1.8913</strain>
    </source>
</reference>
<dbReference type="SUPFAM" id="SSF49265">
    <property type="entry name" value="Fibronectin type III"/>
    <property type="match status" value="1"/>
</dbReference>
<evidence type="ECO:0000259" key="1">
    <source>
        <dbReference type="PROSITE" id="PS51688"/>
    </source>
</evidence>
<name>A0A285NZU7_9BACI</name>
<dbReference type="InterPro" id="IPR030392">
    <property type="entry name" value="S74_ICA"/>
</dbReference>
<proteinExistence type="predicted"/>
<dbReference type="InterPro" id="IPR010572">
    <property type="entry name" value="Tail_dom"/>
</dbReference>
<dbReference type="Gene3D" id="2.60.40.10">
    <property type="entry name" value="Immunoglobulins"/>
    <property type="match status" value="1"/>
</dbReference>
<dbReference type="OrthoDB" id="2240714at2"/>
<dbReference type="PROSITE" id="PS51688">
    <property type="entry name" value="ICA"/>
    <property type="match status" value="1"/>
</dbReference>
<dbReference type="Proteomes" id="UP000219356">
    <property type="component" value="Unassembled WGS sequence"/>
</dbReference>